<dbReference type="NCBIfam" id="TIGR01760">
    <property type="entry name" value="tape_meas_TP901"/>
    <property type="match status" value="1"/>
</dbReference>
<dbReference type="InterPro" id="IPR010090">
    <property type="entry name" value="Phage_tape_meas"/>
</dbReference>
<keyword evidence="2" id="KW-0175">Coiled coil</keyword>
<name>A0A559IZJ6_9BACL</name>
<evidence type="ECO:0000313" key="4">
    <source>
        <dbReference type="EMBL" id="TVX93049.1"/>
    </source>
</evidence>
<evidence type="ECO:0000256" key="2">
    <source>
        <dbReference type="SAM" id="Coils"/>
    </source>
</evidence>
<protein>
    <submittedName>
        <fullName evidence="4">Phage tail tape measure protein</fullName>
    </submittedName>
</protein>
<feature type="coiled-coil region" evidence="2">
    <location>
        <begin position="581"/>
        <end position="618"/>
    </location>
</feature>
<organism evidence="4 5">
    <name type="scientific">Paenibacillus agilis</name>
    <dbReference type="NCBI Taxonomy" id="3020863"/>
    <lineage>
        <taxon>Bacteria</taxon>
        <taxon>Bacillati</taxon>
        <taxon>Bacillota</taxon>
        <taxon>Bacilli</taxon>
        <taxon>Bacillales</taxon>
        <taxon>Paenibacillaceae</taxon>
        <taxon>Paenibacillus</taxon>
    </lineage>
</organism>
<feature type="domain" description="Phage tail tape measure protein" evidence="3">
    <location>
        <begin position="127"/>
        <end position="329"/>
    </location>
</feature>
<proteinExistence type="predicted"/>
<keyword evidence="5" id="KW-1185">Reference proteome</keyword>
<dbReference type="OrthoDB" id="90760at2"/>
<evidence type="ECO:0000256" key="1">
    <source>
        <dbReference type="ARBA" id="ARBA00022612"/>
    </source>
</evidence>
<keyword evidence="1" id="KW-1188">Viral release from host cell</keyword>
<comment type="caution">
    <text evidence="4">The sequence shown here is derived from an EMBL/GenBank/DDBJ whole genome shotgun (WGS) entry which is preliminary data.</text>
</comment>
<dbReference type="Proteomes" id="UP000318102">
    <property type="component" value="Unassembled WGS sequence"/>
</dbReference>
<dbReference type="EMBL" id="VNJK01000001">
    <property type="protein sequence ID" value="TVX93049.1"/>
    <property type="molecule type" value="Genomic_DNA"/>
</dbReference>
<accession>A0A559IZJ6</accession>
<dbReference type="PANTHER" id="PTHR37813">
    <property type="entry name" value="FELS-2 PROPHAGE PROTEIN"/>
    <property type="match status" value="1"/>
</dbReference>
<dbReference type="Pfam" id="PF10145">
    <property type="entry name" value="PhageMin_Tail"/>
    <property type="match status" value="1"/>
</dbReference>
<dbReference type="AlphaFoldDB" id="A0A559IZJ6"/>
<dbReference type="PANTHER" id="PTHR37813:SF1">
    <property type="entry name" value="FELS-2 PROPHAGE PROTEIN"/>
    <property type="match status" value="1"/>
</dbReference>
<reference evidence="4 5" key="1">
    <citation type="submission" date="2019-07" db="EMBL/GenBank/DDBJ databases">
        <authorList>
            <person name="Kim J."/>
        </authorList>
    </citation>
    <scope>NUCLEOTIDE SEQUENCE [LARGE SCALE GENOMIC DNA]</scope>
    <source>
        <strain evidence="4 5">N4</strain>
    </source>
</reference>
<evidence type="ECO:0000259" key="3">
    <source>
        <dbReference type="Pfam" id="PF10145"/>
    </source>
</evidence>
<dbReference type="RefSeq" id="WP_144989152.1">
    <property type="nucleotide sequence ID" value="NZ_VNJK01000001.1"/>
</dbReference>
<gene>
    <name evidence="4" type="ORF">FPZ44_08240</name>
</gene>
<sequence length="1020" mass="111088">MTREYEVEFKLSGVLESTFKRTITGASNDMRDLYNDAKKLHQSPGPAKTTRSVRDDLIRTQKEMRETNGIFGQMQGALGRTFLPLSVGLGAGALALDSFKKSMNFEAQLDSIQALGGLASHEMKKINDLAMQMGSQTKYSALEAAAGMEELIKAGMTVDQVMGGGLEASLNLATAGGLELAEAAEIMSTAMNAYKRDAMSAAEASNILAGTANASATSVQEMRYSLSAVSAVASGVGQSFRDTNIAIGLFANNGLKGSDAGTSLKTMLLNLLPSTKAQYNEFERLGLMTYDTNKAMQYLSKNGVKVASKSFEDVDKALRQYAATQAGAKLGSDKAHDEYTKLAMQTGAMSSAFYDAKGSLHNLDVIAGTLKKSLTGLNDAQRQMALEIMFGTDAIRAANILYKEGAEGVKKFNGEMSKVTALDVAKAKMDNAKGALEQFNGAMETLQIALLEPTLPLIKKTALAAAEAAEDFKKWLDTDQAKAWGEVIMPILEALPELAMAAASAFAGFKIVSAISSTVEFAKGLKQVTVAGTGATDGIGMLGRAAAFLTNPIGLAVGAVGLLGAGLYTYSRAQEKARQELLNMKETLETAFSNYQDVERQAKETKELAAEYDRLTGKINDSKTPANELTEARRKLKVVEQQLIELNPEILKAEDAKSGKFREQIELAEKLKSTKLESAKRDLEHTIINEKEKLPELQSEYEKLGGDKEFYNRSYYRYKDSYVKFNDYSSRQKSISEDPSLSDEQKKAKLDALSNEIENETGKKFSGYDKWGQLEKTVASTKEKLEYNHKMLLKTEEELGKAESGIQSLYDKQVELIELNLGGSIEEQAKKYKNMTDEQKKLFDESLEKLARLNVEMELIPTEKKVDIQFVYQEIGKPMPNLEQYNGFIPKLKMPGVTKYAKGDIVSGAHFGIYGEAGPEAFIPINNKPRSHALLQQTNKMMGYTATPSGAASSGSGTEPIVVKIESNPTVVVQGNADSNTVAAIKDAVKQEAERIYSQLPKIMADVYRQQARLSFNGSS</sequence>
<evidence type="ECO:0000313" key="5">
    <source>
        <dbReference type="Proteomes" id="UP000318102"/>
    </source>
</evidence>